<name>A0A7Y4P605_9BURK</name>
<dbReference type="SUPFAM" id="SSF103515">
    <property type="entry name" value="Autotransporter"/>
    <property type="match status" value="1"/>
</dbReference>
<accession>A0A7Y4P605</accession>
<dbReference type="InterPro" id="IPR011050">
    <property type="entry name" value="Pectin_lyase_fold/virulence"/>
</dbReference>
<dbReference type="NCBIfam" id="TIGR01414">
    <property type="entry name" value="autotrans_barl"/>
    <property type="match status" value="2"/>
</dbReference>
<dbReference type="PROSITE" id="PS51208">
    <property type="entry name" value="AUTOTRANSPORTER"/>
    <property type="match status" value="1"/>
</dbReference>
<evidence type="ECO:0000313" key="2">
    <source>
        <dbReference type="EMBL" id="NOL49409.1"/>
    </source>
</evidence>
<organism evidence="2 3">
    <name type="scientific">Pelistega europaea</name>
    <dbReference type="NCBI Taxonomy" id="106147"/>
    <lineage>
        <taxon>Bacteria</taxon>
        <taxon>Pseudomonadati</taxon>
        <taxon>Pseudomonadota</taxon>
        <taxon>Betaproteobacteria</taxon>
        <taxon>Burkholderiales</taxon>
        <taxon>Alcaligenaceae</taxon>
        <taxon>Pelistega</taxon>
    </lineage>
</organism>
<dbReference type="Proteomes" id="UP000541421">
    <property type="component" value="Unassembled WGS sequence"/>
</dbReference>
<dbReference type="Gene3D" id="2.40.128.130">
    <property type="entry name" value="Autotransporter beta-domain"/>
    <property type="match status" value="1"/>
</dbReference>
<dbReference type="InterPro" id="IPR012332">
    <property type="entry name" value="Autotransporter_pectin_lyase_C"/>
</dbReference>
<evidence type="ECO:0000313" key="3">
    <source>
        <dbReference type="Proteomes" id="UP000541421"/>
    </source>
</evidence>
<dbReference type="EMBL" id="JABGBO010000004">
    <property type="protein sequence ID" value="NOL49409.1"/>
    <property type="molecule type" value="Genomic_DNA"/>
</dbReference>
<dbReference type="Pfam" id="PF03797">
    <property type="entry name" value="Autotransporter"/>
    <property type="match status" value="1"/>
</dbReference>
<feature type="domain" description="Autotransporter" evidence="1">
    <location>
        <begin position="1063"/>
        <end position="1369"/>
    </location>
</feature>
<gene>
    <name evidence="2" type="ORF">HKX40_04565</name>
</gene>
<sequence>MSKVVQTFQLHPFQRHLLTAFIFMAVGTGYAVGAEYTYYSGYGGINELDVDYHHDISQEAWQKFLALKGRQARDEEYWAVAAENIQSDYLSNPLAIQNATVRGENIRQFVNAIRQINFGSNQRTSPVGTYDLGNNSLVISNEHVNSGSSLFWTAKPGTQLTYQGDGNNALTLEYSLKAESDTSNKGYYDAVQMGRSSSSFVFKDLDLNIQNIDTSGGEGTGKQARLEALAIQAKGAGNTSFTNNKTTNLSVLSQATTLRNNANTQDFVSARGLYVARDDIDTLGDGSDYQDTSVLGTYAHFNNLNIHVFANQKAVGMTSRLSTNNANAGQQLTVDFTTDGNLNINTYSAKNIAEGMVVEALHYTPATSSFKNTIGGSAVIAVQGGGENYAQGIKQTAVYGGKVNTVFKQSLTINDRVKNAQGDSLNTQNDADFTGLFMGTDNRAYIRTPIYEGWVKRGYDYSSYFNQQLQFVYEALAQNPSSKNTLSVQGPLSIQAQSSGSLTGIELRDIIKADTSFTAKDTTTINLTSQQASTGLIGRAGDLDLMDISLENYRYTPTGSPEVDPQALYEQNESINNTSEFYKTVDMRLKGAAALGLDDTNWTTLKNWKQAVKNGKLVYVKDENDRYISRVITQDHRRHVQYHFHDTLNIDAQATEQNALGIQLITGINGSQTVKVDKGTNIHLATLEESYKENPTYAIGVYLSSPTEAELDPTLVASSADAGNVGNHVLLEGPTHIDAQTHVANKEHGYVSMLEGRLSHLRVNTQNTSDSIEALGQMSTSNGAQNTWFFNSPSSYLKGDILATDSGKNTLNFANNASWTGKATRQPKAERLLRAANINDTSNITADNPEISVHDTIRVLNRQQADAGLNNISLNNARWNMTDTSYLSHLDMNNNAIANMRADDNRYSYLVAENLTGTGGTILQDIDVRTMESDKVLVHGNFTGEHYLDIYQKDNYRPAEDDYVEGVGLVLARVKSGDGVFKAKDREDTLFYTHYELDHKPSEYKDSGLFTTDWYLKRATRINPEIKPTPTVIAEPSIRQAIYLGWRQDLDKLLQRMGELRQHNFDNEGAWFRAKGNFFTHTGTFGSQSRFNSYEIGYDKKKVILTDEAKKQGYKEDEINKDKLKEEKTPNNLVEKRRYRGGSVSFNEGRINYQNGRSYVNGIGLSLYQSDIYTNGAYRDLILRYNFFDHYYRTTDNKGKVLKGDDDIHAVSFSIEGGRKYQNDNGWYIEPQAQAVLGWMSGSAYTLSNGTHIKTNHSLSLIGRAGFNLGKEFDEKRGIFYAKLNVLHEFLGKSNTYYAYHNDAAKVHQDWTGTWWQYGLGISYRFDDKDNQGKTIQKGNKYFYFDIERNVGKNIGKNWQWNAGFRYMF</sequence>
<dbReference type="SUPFAM" id="SSF51126">
    <property type="entry name" value="Pectin lyase-like"/>
    <property type="match status" value="1"/>
</dbReference>
<dbReference type="InterPro" id="IPR036709">
    <property type="entry name" value="Autotransporte_beta_dom_sf"/>
</dbReference>
<dbReference type="SMART" id="SM00869">
    <property type="entry name" value="Autotransporter"/>
    <property type="match status" value="1"/>
</dbReference>
<dbReference type="InterPro" id="IPR005546">
    <property type="entry name" value="Autotransporte_beta"/>
</dbReference>
<dbReference type="RefSeq" id="WP_171588382.1">
    <property type="nucleotide sequence ID" value="NZ_JABGBO010000004.1"/>
</dbReference>
<proteinExistence type="predicted"/>
<dbReference type="Gene3D" id="2.160.20.20">
    <property type="match status" value="1"/>
</dbReference>
<comment type="caution">
    <text evidence="2">The sequence shown here is derived from an EMBL/GenBank/DDBJ whole genome shotgun (WGS) entry which is preliminary data.</text>
</comment>
<protein>
    <submittedName>
        <fullName evidence="2">Autotransporter outer membrane beta-barrel domain-containing protein</fullName>
    </submittedName>
</protein>
<reference evidence="2 3" key="1">
    <citation type="submission" date="2020-05" db="EMBL/GenBank/DDBJ databases">
        <authorList>
            <person name="Niu N."/>
        </authorList>
    </citation>
    <scope>NUCLEOTIDE SEQUENCE [LARGE SCALE GENOMIC DNA]</scope>
    <source>
        <strain evidence="2 3">LMG10982</strain>
    </source>
</reference>
<dbReference type="InterPro" id="IPR006315">
    <property type="entry name" value="OM_autotransptr_brl_dom"/>
</dbReference>
<keyword evidence="3" id="KW-1185">Reference proteome</keyword>
<dbReference type="GO" id="GO:0019867">
    <property type="term" value="C:outer membrane"/>
    <property type="evidence" value="ECO:0007669"/>
    <property type="project" value="InterPro"/>
</dbReference>
<evidence type="ECO:0000259" key="1">
    <source>
        <dbReference type="PROSITE" id="PS51208"/>
    </source>
</evidence>